<gene>
    <name evidence="3" type="ORF">EDD58_10676</name>
</gene>
<dbReference type="SUPFAM" id="SSF56214">
    <property type="entry name" value="4'-phosphopantetheinyl transferase"/>
    <property type="match status" value="2"/>
</dbReference>
<reference evidence="3 4" key="1">
    <citation type="submission" date="2019-03" db="EMBL/GenBank/DDBJ databases">
        <title>Genomic Encyclopedia of Type Strains, Phase IV (KMG-IV): sequencing the most valuable type-strain genomes for metagenomic binning, comparative biology and taxonomic classification.</title>
        <authorList>
            <person name="Goeker M."/>
        </authorList>
    </citation>
    <scope>NUCLEOTIDE SEQUENCE [LARGE SCALE GENOMIC DNA]</scope>
    <source>
        <strain evidence="3 4">DSM 45707</strain>
    </source>
</reference>
<dbReference type="GO" id="GO:0000287">
    <property type="term" value="F:magnesium ion binding"/>
    <property type="evidence" value="ECO:0007669"/>
    <property type="project" value="InterPro"/>
</dbReference>
<dbReference type="AlphaFoldDB" id="A0A4R3L274"/>
<name>A0A4R3L274_9BACL</name>
<evidence type="ECO:0000313" key="4">
    <source>
        <dbReference type="Proteomes" id="UP000294937"/>
    </source>
</evidence>
<proteinExistence type="predicted"/>
<organism evidence="3 4">
    <name type="scientific">Hazenella coriacea</name>
    <dbReference type="NCBI Taxonomy" id="1179467"/>
    <lineage>
        <taxon>Bacteria</taxon>
        <taxon>Bacillati</taxon>
        <taxon>Bacillota</taxon>
        <taxon>Bacilli</taxon>
        <taxon>Bacillales</taxon>
        <taxon>Thermoactinomycetaceae</taxon>
        <taxon>Hazenella</taxon>
    </lineage>
</organism>
<accession>A0A4R3L274</accession>
<comment type="caution">
    <text evidence="3">The sequence shown here is derived from an EMBL/GenBank/DDBJ whole genome shotgun (WGS) entry which is preliminary data.</text>
</comment>
<feature type="domain" description="4'-phosphopantetheinyl transferase" evidence="2">
    <location>
        <begin position="139"/>
        <end position="215"/>
    </location>
</feature>
<keyword evidence="1 3" id="KW-0808">Transferase</keyword>
<dbReference type="GO" id="GO:0008897">
    <property type="term" value="F:holo-[acyl-carrier-protein] synthase activity"/>
    <property type="evidence" value="ECO:0007669"/>
    <property type="project" value="InterPro"/>
</dbReference>
<dbReference type="InterPro" id="IPR037143">
    <property type="entry name" value="4-PPantetheinyl_Trfase_dom_sf"/>
</dbReference>
<keyword evidence="4" id="KW-1185">Reference proteome</keyword>
<dbReference type="Proteomes" id="UP000294937">
    <property type="component" value="Unassembled WGS sequence"/>
</dbReference>
<evidence type="ECO:0000313" key="3">
    <source>
        <dbReference type="EMBL" id="TCS93643.1"/>
    </source>
</evidence>
<dbReference type="InterPro" id="IPR008278">
    <property type="entry name" value="4-PPantetheinyl_Trfase_dom"/>
</dbReference>
<protein>
    <submittedName>
        <fullName evidence="3">4'-phosphopantetheinyl transferase superfamily protein</fullName>
    </submittedName>
</protein>
<sequence length="267" mass="30916">MVYRNDSFKKSDALAGYTYTDNFVLKSSKENYKVYINFYKRGNGPIHCDNNDFLHEDEKKYFKTLVYERRINSYLLGRYSAKKAVSAFIEEDNLKKILIKNGVFNQPVVVCEPYSNIQVSLTHCEDLAAAAAFNDLLMIGIDIEKIQQSLHRGVEAELTQYEKELLHQVPCSYESFLLLIWTIKESLSKALKTGLTVSLSVLEVQSIEVNDGYYLSTFTHFDQYHTISFIVKDYAFSMTYPKNVEIDIDIYRIKQKVEKIISHSLVD</sequence>
<dbReference type="Gene3D" id="3.90.470.20">
    <property type="entry name" value="4'-phosphopantetheinyl transferase domain"/>
    <property type="match status" value="2"/>
</dbReference>
<evidence type="ECO:0000256" key="1">
    <source>
        <dbReference type="ARBA" id="ARBA00022679"/>
    </source>
</evidence>
<dbReference type="EMBL" id="SMAG01000006">
    <property type="protein sequence ID" value="TCS93643.1"/>
    <property type="molecule type" value="Genomic_DNA"/>
</dbReference>
<evidence type="ECO:0000259" key="2">
    <source>
        <dbReference type="Pfam" id="PF01648"/>
    </source>
</evidence>
<dbReference type="Pfam" id="PF01648">
    <property type="entry name" value="ACPS"/>
    <property type="match status" value="1"/>
</dbReference>